<dbReference type="AlphaFoldDB" id="A0A319EI47"/>
<feature type="chain" id="PRO_5016257787" description="Invertebrate defensins family profile domain-containing protein" evidence="1">
    <location>
        <begin position="20"/>
        <end position="66"/>
    </location>
</feature>
<protein>
    <recommendedName>
        <fullName evidence="4">Invertebrate defensins family profile domain-containing protein</fullName>
    </recommendedName>
</protein>
<dbReference type="EMBL" id="KZ825975">
    <property type="protein sequence ID" value="PYH90642.1"/>
    <property type="molecule type" value="Genomic_DNA"/>
</dbReference>
<dbReference type="OrthoDB" id="4245109at2759"/>
<name>A0A319EI47_9EURO</name>
<evidence type="ECO:0008006" key="4">
    <source>
        <dbReference type="Google" id="ProtNLM"/>
    </source>
</evidence>
<dbReference type="VEuPathDB" id="FungiDB:BO71DRAFT_333999"/>
<evidence type="ECO:0000313" key="2">
    <source>
        <dbReference type="EMBL" id="PYH90642.1"/>
    </source>
</evidence>
<keyword evidence="3" id="KW-1185">Reference proteome</keyword>
<feature type="signal peptide" evidence="1">
    <location>
        <begin position="1"/>
        <end position="19"/>
    </location>
</feature>
<dbReference type="Proteomes" id="UP000247810">
    <property type="component" value="Unassembled WGS sequence"/>
</dbReference>
<accession>A0A319EI47</accession>
<reference evidence="2 3" key="1">
    <citation type="submission" date="2018-02" db="EMBL/GenBank/DDBJ databases">
        <title>The genomes of Aspergillus section Nigri reveals drivers in fungal speciation.</title>
        <authorList>
            <consortium name="DOE Joint Genome Institute"/>
            <person name="Vesth T.C."/>
            <person name="Nybo J."/>
            <person name="Theobald S."/>
            <person name="Brandl J."/>
            <person name="Frisvad J.C."/>
            <person name="Nielsen K.F."/>
            <person name="Lyhne E.K."/>
            <person name="Kogle M.E."/>
            <person name="Kuo A."/>
            <person name="Riley R."/>
            <person name="Clum A."/>
            <person name="Nolan M."/>
            <person name="Lipzen A."/>
            <person name="Salamov A."/>
            <person name="Henrissat B."/>
            <person name="Wiebenga A."/>
            <person name="De vries R.P."/>
            <person name="Grigoriev I.V."/>
            <person name="Mortensen U.H."/>
            <person name="Andersen M.R."/>
            <person name="Baker S.E."/>
        </authorList>
    </citation>
    <scope>NUCLEOTIDE SEQUENCE [LARGE SCALE GENOMIC DNA]</scope>
    <source>
        <strain evidence="2 3">CBS 707.79</strain>
    </source>
</reference>
<proteinExistence type="predicted"/>
<evidence type="ECO:0000313" key="3">
    <source>
        <dbReference type="Proteomes" id="UP000247810"/>
    </source>
</evidence>
<gene>
    <name evidence="2" type="ORF">BO71DRAFT_333999</name>
</gene>
<organism evidence="2 3">
    <name type="scientific">Aspergillus ellipticus CBS 707.79</name>
    <dbReference type="NCBI Taxonomy" id="1448320"/>
    <lineage>
        <taxon>Eukaryota</taxon>
        <taxon>Fungi</taxon>
        <taxon>Dikarya</taxon>
        <taxon>Ascomycota</taxon>
        <taxon>Pezizomycotina</taxon>
        <taxon>Eurotiomycetes</taxon>
        <taxon>Eurotiomycetidae</taxon>
        <taxon>Eurotiales</taxon>
        <taxon>Aspergillaceae</taxon>
        <taxon>Aspergillus</taxon>
        <taxon>Aspergillus subgen. Circumdati</taxon>
    </lineage>
</organism>
<sequence length="66" mass="7070">MKAMLTTLYVLAFCLPVWSAPLAELILSNSTSCQVRGGDAIANLACRNTCIEQGDGWTGGFCDDKQ</sequence>
<evidence type="ECO:0000256" key="1">
    <source>
        <dbReference type="SAM" id="SignalP"/>
    </source>
</evidence>
<keyword evidence="1" id="KW-0732">Signal</keyword>